<sequence length="112" mass="11590">MLKLMHGAGLAFAALLSTAALAQSPDAPLRGRDTSPLPPPNERIPEKIRPNGSPADPDTTGSTLSDKLEKSDGVLRPPPNAAPDMTVKPPEPNPNSTRVIKPGDLPGSADAK</sequence>
<dbReference type="Proteomes" id="UP000008207">
    <property type="component" value="Chromosome"/>
</dbReference>
<feature type="region of interest" description="Disordered" evidence="1">
    <location>
        <begin position="24"/>
        <end position="112"/>
    </location>
</feature>
<dbReference type="EMBL" id="CP001349">
    <property type="protein sequence ID" value="ACL62316.1"/>
    <property type="molecule type" value="Genomic_DNA"/>
</dbReference>
<dbReference type="RefSeq" id="WP_015933870.1">
    <property type="nucleotide sequence ID" value="NC_011894.1"/>
</dbReference>
<reference evidence="3 4" key="1">
    <citation type="submission" date="2009-01" db="EMBL/GenBank/DDBJ databases">
        <title>Complete sequence of chromosome of Methylobacterium nodulans ORS 2060.</title>
        <authorList>
            <consortium name="US DOE Joint Genome Institute"/>
            <person name="Lucas S."/>
            <person name="Copeland A."/>
            <person name="Lapidus A."/>
            <person name="Glavina del Rio T."/>
            <person name="Dalin E."/>
            <person name="Tice H."/>
            <person name="Bruce D."/>
            <person name="Goodwin L."/>
            <person name="Pitluck S."/>
            <person name="Sims D."/>
            <person name="Brettin T."/>
            <person name="Detter J.C."/>
            <person name="Han C."/>
            <person name="Larimer F."/>
            <person name="Land M."/>
            <person name="Hauser L."/>
            <person name="Kyrpides N."/>
            <person name="Ivanova N."/>
            <person name="Marx C.J."/>
            <person name="Richardson P."/>
        </authorList>
    </citation>
    <scope>NUCLEOTIDE SEQUENCE [LARGE SCALE GENOMIC DNA]</scope>
    <source>
        <strain evidence="4">LMG 21967 / CNCM I-2342 / ORS 2060</strain>
    </source>
</reference>
<dbReference type="OrthoDB" id="8004454at2"/>
<evidence type="ECO:0000256" key="2">
    <source>
        <dbReference type="SAM" id="SignalP"/>
    </source>
</evidence>
<name>B8IPM4_METNO</name>
<evidence type="ECO:0000256" key="1">
    <source>
        <dbReference type="SAM" id="MobiDB-lite"/>
    </source>
</evidence>
<dbReference type="KEGG" id="mno:Mnod_7580"/>
<protein>
    <submittedName>
        <fullName evidence="3">Uncharacterized protein</fullName>
    </submittedName>
</protein>
<evidence type="ECO:0000313" key="4">
    <source>
        <dbReference type="Proteomes" id="UP000008207"/>
    </source>
</evidence>
<gene>
    <name evidence="3" type="ordered locus">Mnod_7580</name>
</gene>
<organism evidence="3 4">
    <name type="scientific">Methylobacterium nodulans (strain LMG 21967 / CNCM I-2342 / ORS 2060)</name>
    <dbReference type="NCBI Taxonomy" id="460265"/>
    <lineage>
        <taxon>Bacteria</taxon>
        <taxon>Pseudomonadati</taxon>
        <taxon>Pseudomonadota</taxon>
        <taxon>Alphaproteobacteria</taxon>
        <taxon>Hyphomicrobiales</taxon>
        <taxon>Methylobacteriaceae</taxon>
        <taxon>Methylobacterium</taxon>
    </lineage>
</organism>
<dbReference type="HOGENOM" id="CLU_2142950_0_0_5"/>
<accession>B8IPM4</accession>
<dbReference type="STRING" id="460265.Mnod_7580"/>
<dbReference type="eggNOG" id="ENOG5033HDV">
    <property type="taxonomic scope" value="Bacteria"/>
</dbReference>
<feature type="signal peptide" evidence="2">
    <location>
        <begin position="1"/>
        <end position="22"/>
    </location>
</feature>
<keyword evidence="4" id="KW-1185">Reference proteome</keyword>
<evidence type="ECO:0000313" key="3">
    <source>
        <dbReference type="EMBL" id="ACL62316.1"/>
    </source>
</evidence>
<feature type="chain" id="PRO_5002872056" evidence="2">
    <location>
        <begin position="23"/>
        <end position="112"/>
    </location>
</feature>
<keyword evidence="2" id="KW-0732">Signal</keyword>
<dbReference type="AlphaFoldDB" id="B8IPM4"/>
<proteinExistence type="predicted"/>